<comment type="caution">
    <text evidence="5">The sequence shown here is derived from an EMBL/GenBank/DDBJ whole genome shotgun (WGS) entry which is preliminary data.</text>
</comment>
<keyword evidence="1" id="KW-0547">Nucleotide-binding</keyword>
<evidence type="ECO:0000313" key="6">
    <source>
        <dbReference type="Proteomes" id="UP000245410"/>
    </source>
</evidence>
<dbReference type="InterPro" id="IPR036554">
    <property type="entry name" value="GHMP_kinase_C_sf"/>
</dbReference>
<dbReference type="GO" id="GO:0005829">
    <property type="term" value="C:cytosol"/>
    <property type="evidence" value="ECO:0007669"/>
    <property type="project" value="TreeGrafter"/>
</dbReference>
<feature type="domain" description="GHMP kinase N-terminal" evidence="4">
    <location>
        <begin position="83"/>
        <end position="149"/>
    </location>
</feature>
<dbReference type="OrthoDB" id="9812992at2"/>
<dbReference type="InterPro" id="IPR006204">
    <property type="entry name" value="GHMP_kinase_N_dom"/>
</dbReference>
<keyword evidence="3" id="KW-0067">ATP-binding</keyword>
<evidence type="ECO:0000256" key="1">
    <source>
        <dbReference type="ARBA" id="ARBA00022741"/>
    </source>
</evidence>
<dbReference type="Gene3D" id="3.30.230.120">
    <property type="match status" value="1"/>
</dbReference>
<keyword evidence="6" id="KW-1185">Reference proteome</keyword>
<dbReference type="RefSeq" id="WP_109817937.1">
    <property type="nucleotide sequence ID" value="NZ_QGKR01000193.1"/>
</dbReference>
<dbReference type="SUPFAM" id="SSF55060">
    <property type="entry name" value="GHMP Kinase, C-terminal domain"/>
    <property type="match status" value="1"/>
</dbReference>
<organism evidence="5 6">
    <name type="scientific">Micromonospora acroterricola</name>
    <dbReference type="NCBI Taxonomy" id="2202421"/>
    <lineage>
        <taxon>Bacteria</taxon>
        <taxon>Bacillati</taxon>
        <taxon>Actinomycetota</taxon>
        <taxon>Actinomycetes</taxon>
        <taxon>Micromonosporales</taxon>
        <taxon>Micromonosporaceae</taxon>
        <taxon>Micromonospora</taxon>
    </lineage>
</organism>
<protein>
    <recommendedName>
        <fullName evidence="4">GHMP kinase N-terminal domain-containing protein</fullName>
    </recommendedName>
</protein>
<dbReference type="InterPro" id="IPR001174">
    <property type="entry name" value="HddA/FKP"/>
</dbReference>
<accession>A0A317D1M3</accession>
<dbReference type="PANTHER" id="PTHR10457">
    <property type="entry name" value="MEVALONATE KINASE/GALACTOKINASE"/>
    <property type="match status" value="1"/>
</dbReference>
<dbReference type="AlphaFoldDB" id="A0A317D1M3"/>
<keyword evidence="2" id="KW-0418">Kinase</keyword>
<gene>
    <name evidence="5" type="ORF">DKT68_14530</name>
</gene>
<proteinExistence type="predicted"/>
<dbReference type="SUPFAM" id="SSF54211">
    <property type="entry name" value="Ribosomal protein S5 domain 2-like"/>
    <property type="match status" value="1"/>
</dbReference>
<dbReference type="GO" id="GO:0005524">
    <property type="term" value="F:ATP binding"/>
    <property type="evidence" value="ECO:0007669"/>
    <property type="project" value="UniProtKB-KW"/>
</dbReference>
<sequence>MAAKSLIARAPVRVDLTGGYTDVPPFDAGRPNGTSVNIAITLYAWATFRDRRDGEPVADGFVEELRAACAGVLGLDRRRTRPMSVEVDVPAGCGLGTSAAQGVAMVRLLAADRGIPLNPKEVAEAAAAAERHLGIVGGWQDQYASSYGGANVVISSADGRHAHPLGPAFQAWAAARIVIALPATVRRGAALVEDVVRGYATHRVRASLGDLDRLAADLCGVIRLGAYASLPKLLERVREAQERLDQRIVDPDFLPCLESAGVSTAKPCGGGGAGAAWLIIEESARIPSIRAALHRAGVRTVAPAVDHQGAVVLDGRSTGAAVP</sequence>
<reference evidence="5 6" key="1">
    <citation type="submission" date="2018-05" db="EMBL/GenBank/DDBJ databases">
        <title>Micromonospora atacamensis sp. nov., a novel actinobacteria isolated from high altitude Atacama Desert soil.</title>
        <authorList>
            <person name="Carro L."/>
            <person name="Golinska P."/>
            <person name="Klenk H.-P."/>
            <person name="Goodfellow M."/>
        </authorList>
    </citation>
    <scope>NUCLEOTIDE SEQUENCE [LARGE SCALE GENOMIC DNA]</scope>
    <source>
        <strain evidence="5 6">5R2A7</strain>
    </source>
</reference>
<evidence type="ECO:0000259" key="4">
    <source>
        <dbReference type="Pfam" id="PF00288"/>
    </source>
</evidence>
<dbReference type="GO" id="GO:0006012">
    <property type="term" value="P:galactose metabolic process"/>
    <property type="evidence" value="ECO:0007669"/>
    <property type="project" value="TreeGrafter"/>
</dbReference>
<dbReference type="GO" id="GO:0004335">
    <property type="term" value="F:galactokinase activity"/>
    <property type="evidence" value="ECO:0007669"/>
    <property type="project" value="TreeGrafter"/>
</dbReference>
<dbReference type="Pfam" id="PF00288">
    <property type="entry name" value="GHMP_kinases_N"/>
    <property type="match status" value="1"/>
</dbReference>
<dbReference type="EMBL" id="QGKR01000193">
    <property type="protein sequence ID" value="PWR08778.1"/>
    <property type="molecule type" value="Genomic_DNA"/>
</dbReference>
<dbReference type="PANTHER" id="PTHR10457:SF9">
    <property type="entry name" value="D-GLYCERO-ALPHA-D-MANNO-HEPTOSE 7-PHOSPHATE KINASE"/>
    <property type="match status" value="1"/>
</dbReference>
<dbReference type="Proteomes" id="UP000245410">
    <property type="component" value="Unassembled WGS sequence"/>
</dbReference>
<evidence type="ECO:0000256" key="2">
    <source>
        <dbReference type="ARBA" id="ARBA00022777"/>
    </source>
</evidence>
<keyword evidence="2" id="KW-0808">Transferase</keyword>
<dbReference type="PRINTS" id="PR00960">
    <property type="entry name" value="LMBPPROTEIN"/>
</dbReference>
<evidence type="ECO:0000256" key="3">
    <source>
        <dbReference type="ARBA" id="ARBA00022840"/>
    </source>
</evidence>
<dbReference type="InterPro" id="IPR020568">
    <property type="entry name" value="Ribosomal_Su5_D2-typ_SF"/>
</dbReference>
<name>A0A317D1M3_9ACTN</name>
<evidence type="ECO:0000313" key="5">
    <source>
        <dbReference type="EMBL" id="PWR08778.1"/>
    </source>
</evidence>